<dbReference type="EMBL" id="VFPS01000003">
    <property type="protein sequence ID" value="TQM98262.1"/>
    <property type="molecule type" value="Genomic_DNA"/>
</dbReference>
<proteinExistence type="predicted"/>
<dbReference type="RefSeq" id="WP_141381299.1">
    <property type="nucleotide sequence ID" value="NZ_BJNA01000061.1"/>
</dbReference>
<protein>
    <submittedName>
        <fullName evidence="1">Uncharacterized protein</fullName>
    </submittedName>
</protein>
<reference evidence="1 2" key="1">
    <citation type="submission" date="2019-06" db="EMBL/GenBank/DDBJ databases">
        <title>Sequencing the genomes of 1000 actinobacteria strains.</title>
        <authorList>
            <person name="Klenk H.-P."/>
        </authorList>
    </citation>
    <scope>NUCLEOTIDE SEQUENCE [LARGE SCALE GENOMIC DNA]</scope>
    <source>
        <strain evidence="1 2">DSM 20427</strain>
    </source>
</reference>
<accession>A0A4Y3URW9</accession>
<evidence type="ECO:0000313" key="2">
    <source>
        <dbReference type="Proteomes" id="UP000319804"/>
    </source>
</evidence>
<evidence type="ECO:0000313" key="1">
    <source>
        <dbReference type="EMBL" id="TQM98262.1"/>
    </source>
</evidence>
<gene>
    <name evidence="1" type="ORF">FHX68_2306</name>
</gene>
<dbReference type="AlphaFoldDB" id="A0A4Y3URW9"/>
<keyword evidence="2" id="KW-1185">Reference proteome</keyword>
<sequence>MDPAKAGWRISDLVAYDSATADVIAKIAALAARADVGTTLETVDAIRAELRELADGATP</sequence>
<organism evidence="1 2">
    <name type="scientific">Microbacterium lacticum</name>
    <dbReference type="NCBI Taxonomy" id="33885"/>
    <lineage>
        <taxon>Bacteria</taxon>
        <taxon>Bacillati</taxon>
        <taxon>Actinomycetota</taxon>
        <taxon>Actinomycetes</taxon>
        <taxon>Micrococcales</taxon>
        <taxon>Microbacteriaceae</taxon>
        <taxon>Microbacterium</taxon>
    </lineage>
</organism>
<name>A0A4Y3URW9_9MICO</name>
<comment type="caution">
    <text evidence="1">The sequence shown here is derived from an EMBL/GenBank/DDBJ whole genome shotgun (WGS) entry which is preliminary data.</text>
</comment>
<dbReference type="Proteomes" id="UP000319804">
    <property type="component" value="Unassembled WGS sequence"/>
</dbReference>